<organism evidence="2 3">
    <name type="scientific">Cannabis sativa</name>
    <name type="common">Hemp</name>
    <name type="synonym">Marijuana</name>
    <dbReference type="NCBI Taxonomy" id="3483"/>
    <lineage>
        <taxon>Eukaryota</taxon>
        <taxon>Viridiplantae</taxon>
        <taxon>Streptophyta</taxon>
        <taxon>Embryophyta</taxon>
        <taxon>Tracheophyta</taxon>
        <taxon>Spermatophyta</taxon>
        <taxon>Magnoliopsida</taxon>
        <taxon>eudicotyledons</taxon>
        <taxon>Gunneridae</taxon>
        <taxon>Pentapetalae</taxon>
        <taxon>rosids</taxon>
        <taxon>fabids</taxon>
        <taxon>Rosales</taxon>
        <taxon>Cannabaceae</taxon>
        <taxon>Cannabis</taxon>
    </lineage>
</organism>
<dbReference type="AlphaFoldDB" id="A0A803QCA6"/>
<dbReference type="Gramene" id="evm.model.08.764">
    <property type="protein sequence ID" value="cds.evm.model.08.764"/>
    <property type="gene ID" value="evm.TU.08.764"/>
</dbReference>
<dbReference type="EnsemblPlants" id="evm.model.08.764">
    <property type="protein sequence ID" value="cds.evm.model.08.764"/>
    <property type="gene ID" value="evm.TU.08.764"/>
</dbReference>
<evidence type="ECO:0000313" key="3">
    <source>
        <dbReference type="Proteomes" id="UP000596661"/>
    </source>
</evidence>
<keyword evidence="3" id="KW-1185">Reference proteome</keyword>
<dbReference type="EMBL" id="UZAU01000692">
    <property type="status" value="NOT_ANNOTATED_CDS"/>
    <property type="molecule type" value="Genomic_DNA"/>
</dbReference>
<reference evidence="2" key="1">
    <citation type="submission" date="2018-11" db="EMBL/GenBank/DDBJ databases">
        <authorList>
            <person name="Grassa J C."/>
        </authorList>
    </citation>
    <scope>NUCLEOTIDE SEQUENCE [LARGE SCALE GENOMIC DNA]</scope>
</reference>
<dbReference type="PANTHER" id="PTHR33240:SF15">
    <property type="entry name" value="GAG-PRO-LIKE PROTEIN"/>
    <property type="match status" value="1"/>
</dbReference>
<dbReference type="OMA" id="CKGRERY"/>
<reference evidence="2" key="2">
    <citation type="submission" date="2021-03" db="UniProtKB">
        <authorList>
            <consortium name="EnsemblPlants"/>
        </authorList>
    </citation>
    <scope>IDENTIFICATION</scope>
</reference>
<dbReference type="PANTHER" id="PTHR33240">
    <property type="entry name" value="OS08G0508500 PROTEIN"/>
    <property type="match status" value="1"/>
</dbReference>
<protein>
    <submittedName>
        <fullName evidence="2">Uncharacterized protein</fullName>
    </submittedName>
</protein>
<feature type="region of interest" description="Disordered" evidence="1">
    <location>
        <begin position="50"/>
        <end position="75"/>
    </location>
</feature>
<accession>A0A803QCA6</accession>
<proteinExistence type="predicted"/>
<name>A0A803QCA6_CANSA</name>
<evidence type="ECO:0000313" key="2">
    <source>
        <dbReference type="EnsemblPlants" id="cds.evm.model.08.764"/>
    </source>
</evidence>
<sequence>MWDTSQKSAKTLRSKLKGQYIVGDICTVIGGLGVGGNTCKGRERYEREARQEPQVWSLEQRPPKSSRGERGSITLTEEDAQRVHIRHNDPLFIVIQIAYTRVHQTLVDNGSSLDILYFATFKKMCLGLKDLKPCATPIYGFTGDSVRPLRMIELAFTVGESPKHATMMATFFLVDFLAAFNFPTLKGVATLKGEQKEGRECYNISLRLATETKNPTIKAVPDDSIGGRDAKAAGK</sequence>
<evidence type="ECO:0000256" key="1">
    <source>
        <dbReference type="SAM" id="MobiDB-lite"/>
    </source>
</evidence>
<dbReference type="Proteomes" id="UP000596661">
    <property type="component" value="Chromosome 8"/>
</dbReference>